<proteinExistence type="predicted"/>
<feature type="chain" id="PRO_5027053624" description="Secreted protein" evidence="1">
    <location>
        <begin position="24"/>
        <end position="77"/>
    </location>
</feature>
<keyword evidence="5" id="KW-1185">Reference proteome</keyword>
<dbReference type="AlphaFoldDB" id="A0A6P1D4J7"/>
<organism evidence="2 4">
    <name type="scientific">Nocardia cyriacigeorgica</name>
    <dbReference type="NCBI Taxonomy" id="135487"/>
    <lineage>
        <taxon>Bacteria</taxon>
        <taxon>Bacillati</taxon>
        <taxon>Actinomycetota</taxon>
        <taxon>Actinomycetes</taxon>
        <taxon>Mycobacteriales</taxon>
        <taxon>Nocardiaceae</taxon>
        <taxon>Nocardia</taxon>
    </lineage>
</organism>
<dbReference type="RefSeq" id="WP_163825905.1">
    <property type="nucleotide sequence ID" value="NZ_JAAGUX010000060.1"/>
</dbReference>
<name>A0A6P1D4J7_9NOCA</name>
<dbReference type="EMBL" id="JAAGUX010000060">
    <property type="protein sequence ID" value="NEW58654.1"/>
    <property type="molecule type" value="Genomic_DNA"/>
</dbReference>
<dbReference type="EMBL" id="JAAGUZ010000032">
    <property type="protein sequence ID" value="NEW45516.1"/>
    <property type="molecule type" value="Genomic_DNA"/>
</dbReference>
<evidence type="ECO:0000313" key="3">
    <source>
        <dbReference type="EMBL" id="NEW58654.1"/>
    </source>
</evidence>
<reference evidence="4 5" key="1">
    <citation type="submission" date="2020-01" db="EMBL/GenBank/DDBJ databases">
        <title>Genetics and antimicrobial susceptibilities of Nocardia species isolated from the soil; a comparison with species isolated from humans.</title>
        <authorList>
            <person name="Carrasco G."/>
            <person name="Monzon S."/>
            <person name="Sansegundo M."/>
            <person name="Garcia E."/>
            <person name="Garrido N."/>
            <person name="Medina M.J."/>
            <person name="Villalon P."/>
            <person name="Ramirez-Arocha A.C."/>
            <person name="Jimenez P."/>
            <person name="Cuesta I."/>
            <person name="Valdezate S."/>
        </authorList>
    </citation>
    <scope>NUCLEOTIDE SEQUENCE [LARGE SCALE GENOMIC DNA]</scope>
    <source>
        <strain evidence="2 4">CNM20110639</strain>
        <strain evidence="3 5">CNM20110649</strain>
    </source>
</reference>
<accession>A0A6P1D4J7</accession>
<gene>
    <name evidence="2" type="ORF">GV789_13790</name>
    <name evidence="3" type="ORF">GV794_23845</name>
</gene>
<evidence type="ECO:0000313" key="5">
    <source>
        <dbReference type="Proteomes" id="UP000470876"/>
    </source>
</evidence>
<evidence type="ECO:0000313" key="2">
    <source>
        <dbReference type="EMBL" id="NEW45516.1"/>
    </source>
</evidence>
<dbReference type="Proteomes" id="UP000470876">
    <property type="component" value="Unassembled WGS sequence"/>
</dbReference>
<dbReference type="Proteomes" id="UP000468928">
    <property type="component" value="Unassembled WGS sequence"/>
</dbReference>
<evidence type="ECO:0008006" key="6">
    <source>
        <dbReference type="Google" id="ProtNLM"/>
    </source>
</evidence>
<feature type="signal peptide" evidence="1">
    <location>
        <begin position="1"/>
        <end position="23"/>
    </location>
</feature>
<keyword evidence="1" id="KW-0732">Signal</keyword>
<protein>
    <recommendedName>
        <fullName evidence="6">Secreted protein</fullName>
    </recommendedName>
</protein>
<comment type="caution">
    <text evidence="2">The sequence shown here is derived from an EMBL/GenBank/DDBJ whole genome shotgun (WGS) entry which is preliminary data.</text>
</comment>
<evidence type="ECO:0000256" key="1">
    <source>
        <dbReference type="SAM" id="SignalP"/>
    </source>
</evidence>
<sequence>MKRTLAAVAVVAALSPAAQLAIAAPASATTQPGFVDGPMLGSADVGCGAQGCTNPLVKFLLVDLLGLLNSGSAGAAT</sequence>
<evidence type="ECO:0000313" key="4">
    <source>
        <dbReference type="Proteomes" id="UP000468928"/>
    </source>
</evidence>